<reference evidence="4 5" key="1">
    <citation type="submission" date="2019-07" db="EMBL/GenBank/DDBJ databases">
        <authorList>
            <person name="Kim J.K."/>
            <person name="Cheong H.-M."/>
            <person name="Choi Y."/>
            <person name="Hwang K.J."/>
            <person name="Lee S."/>
            <person name="Choi C."/>
        </authorList>
    </citation>
    <scope>NUCLEOTIDE SEQUENCE [LARGE SCALE GENOMIC DNA]</scope>
    <source>
        <strain evidence="4 5">KS 22</strain>
    </source>
</reference>
<accession>A0A7G5C637</accession>
<sequence>MSYNFRLTDKLCQMLNKERKHMRVDSQITDRRYRRSNRLLKEAFLELMREKGFTSMTIQDITDRADVNRGTFYAHFPDKYALLEQSIRDKFMRLLNQELPDSASWNQKHLRILVQAVLEHFKEMHGRCYPVDTVNPLFEHAVQEELCALLTHWMRKAKRTAGEWPVPVETIALMTSWGIFGARRIGTEEKPGRRSRKWRNESCPLLWRVPLNQRLISLLAAIDHNRLLNVKQVALERMPDEIVGLDRVFAHFLVSVKWRTRVQQSRLLRALHSL</sequence>
<evidence type="ECO:0000256" key="1">
    <source>
        <dbReference type="ARBA" id="ARBA00023125"/>
    </source>
</evidence>
<name>A0A7G5C637_9BACL</name>
<keyword evidence="1 2" id="KW-0238">DNA-binding</keyword>
<dbReference type="InterPro" id="IPR009057">
    <property type="entry name" value="Homeodomain-like_sf"/>
</dbReference>
<feature type="domain" description="HTH tetR-type" evidence="3">
    <location>
        <begin position="34"/>
        <end position="94"/>
    </location>
</feature>
<dbReference type="PROSITE" id="PS50977">
    <property type="entry name" value="HTH_TETR_2"/>
    <property type="match status" value="1"/>
</dbReference>
<dbReference type="InterPro" id="IPR050624">
    <property type="entry name" value="HTH-type_Tx_Regulator"/>
</dbReference>
<organism evidence="4 5">
    <name type="scientific">Cohnella cholangitidis</name>
    <dbReference type="NCBI Taxonomy" id="2598458"/>
    <lineage>
        <taxon>Bacteria</taxon>
        <taxon>Bacillati</taxon>
        <taxon>Bacillota</taxon>
        <taxon>Bacilli</taxon>
        <taxon>Bacillales</taxon>
        <taxon>Paenibacillaceae</taxon>
        <taxon>Cohnella</taxon>
    </lineage>
</organism>
<dbReference type="EMBL" id="CP041969">
    <property type="protein sequence ID" value="QMV44671.1"/>
    <property type="molecule type" value="Genomic_DNA"/>
</dbReference>
<protein>
    <submittedName>
        <fullName evidence="4">TetR/AcrR family transcriptional regulator</fullName>
    </submittedName>
</protein>
<dbReference type="PRINTS" id="PR00455">
    <property type="entry name" value="HTHTETR"/>
</dbReference>
<keyword evidence="5" id="KW-1185">Reference proteome</keyword>
<proteinExistence type="predicted"/>
<dbReference type="AlphaFoldDB" id="A0A7G5C637"/>
<dbReference type="InterPro" id="IPR023772">
    <property type="entry name" value="DNA-bd_HTH_TetR-type_CS"/>
</dbReference>
<gene>
    <name evidence="4" type="ORF">FPL14_28490</name>
</gene>
<evidence type="ECO:0000313" key="5">
    <source>
        <dbReference type="Proteomes" id="UP000515679"/>
    </source>
</evidence>
<dbReference type="PROSITE" id="PS01081">
    <property type="entry name" value="HTH_TETR_1"/>
    <property type="match status" value="1"/>
</dbReference>
<dbReference type="SUPFAM" id="SSF46689">
    <property type="entry name" value="Homeodomain-like"/>
    <property type="match status" value="1"/>
</dbReference>
<feature type="DNA-binding region" description="H-T-H motif" evidence="2">
    <location>
        <begin position="57"/>
        <end position="76"/>
    </location>
</feature>
<dbReference type="Gene3D" id="1.10.357.10">
    <property type="entry name" value="Tetracycline Repressor, domain 2"/>
    <property type="match status" value="1"/>
</dbReference>
<evidence type="ECO:0000259" key="3">
    <source>
        <dbReference type="PROSITE" id="PS50977"/>
    </source>
</evidence>
<dbReference type="InterPro" id="IPR001647">
    <property type="entry name" value="HTH_TetR"/>
</dbReference>
<dbReference type="Pfam" id="PF00440">
    <property type="entry name" value="TetR_N"/>
    <property type="match status" value="1"/>
</dbReference>
<evidence type="ECO:0000313" key="4">
    <source>
        <dbReference type="EMBL" id="QMV44671.1"/>
    </source>
</evidence>
<dbReference type="KEGG" id="cchl:FPL14_28490"/>
<dbReference type="PANTHER" id="PTHR43479">
    <property type="entry name" value="ACREF/ENVCD OPERON REPRESSOR-RELATED"/>
    <property type="match status" value="1"/>
</dbReference>
<dbReference type="Proteomes" id="UP000515679">
    <property type="component" value="Chromosome"/>
</dbReference>
<dbReference type="GO" id="GO:0003677">
    <property type="term" value="F:DNA binding"/>
    <property type="evidence" value="ECO:0007669"/>
    <property type="project" value="UniProtKB-UniRule"/>
</dbReference>
<evidence type="ECO:0000256" key="2">
    <source>
        <dbReference type="PROSITE-ProRule" id="PRU00335"/>
    </source>
</evidence>
<dbReference type="PANTHER" id="PTHR43479:SF7">
    <property type="entry name" value="TETR-FAMILY TRANSCRIPTIONAL REGULATOR"/>
    <property type="match status" value="1"/>
</dbReference>